<accession>A0A329QLW2</accession>
<dbReference type="AlphaFoldDB" id="A0A329QLW2"/>
<dbReference type="Pfam" id="PF07591">
    <property type="entry name" value="PT-HINT"/>
    <property type="match status" value="1"/>
</dbReference>
<gene>
    <name evidence="1" type="ORF">DC345_25275</name>
</gene>
<dbReference type="RefSeq" id="WP_113055552.1">
    <property type="nucleotide sequence ID" value="NZ_CP175536.1"/>
</dbReference>
<name>A0A329QLW2_9BACL</name>
<dbReference type="Gene3D" id="2.170.16.10">
    <property type="entry name" value="Hedgehog/Intein (Hint) domain"/>
    <property type="match status" value="1"/>
</dbReference>
<comment type="caution">
    <text evidence="1">The sequence shown here is derived from an EMBL/GenBank/DDBJ whole genome shotgun (WGS) entry which is preliminary data.</text>
</comment>
<organism evidence="1 2">
    <name type="scientific">Paenibacillus taichungensis</name>
    <dbReference type="NCBI Taxonomy" id="484184"/>
    <lineage>
        <taxon>Bacteria</taxon>
        <taxon>Bacillati</taxon>
        <taxon>Bacillota</taxon>
        <taxon>Bacilli</taxon>
        <taxon>Bacillales</taxon>
        <taxon>Paenibacillaceae</taxon>
        <taxon>Paenibacillus</taxon>
    </lineage>
</organism>
<evidence type="ECO:0000313" key="1">
    <source>
        <dbReference type="EMBL" id="RAW11548.1"/>
    </source>
</evidence>
<sequence>MGDKLQKADGSNLTIDYVETVKLDKPVTVYNFTVADFHTYYVTDLDLGA</sequence>
<dbReference type="Proteomes" id="UP000250642">
    <property type="component" value="Unassembled WGS sequence"/>
</dbReference>
<protein>
    <submittedName>
        <fullName evidence="1">Uncharacterized protein</fullName>
    </submittedName>
</protein>
<reference evidence="1 2" key="1">
    <citation type="submission" date="2018-04" db="EMBL/GenBank/DDBJ databases">
        <title>Paenibacillus taichungensis Genome sequencing and assembly.</title>
        <authorList>
            <person name="Xu J."/>
            <person name="Rensing C."/>
            <person name="Mazhar H.S."/>
        </authorList>
    </citation>
    <scope>NUCLEOTIDE SEQUENCE [LARGE SCALE GENOMIC DNA]</scope>
    <source>
        <strain evidence="1 2">NC1</strain>
    </source>
</reference>
<dbReference type="EMBL" id="QEVW01000018">
    <property type="protein sequence ID" value="RAW11548.1"/>
    <property type="molecule type" value="Genomic_DNA"/>
</dbReference>
<proteinExistence type="predicted"/>
<evidence type="ECO:0000313" key="2">
    <source>
        <dbReference type="Proteomes" id="UP000250642"/>
    </source>
</evidence>